<dbReference type="EMBL" id="BARU01006451">
    <property type="protein sequence ID" value="GAH47289.1"/>
    <property type="molecule type" value="Genomic_DNA"/>
</dbReference>
<proteinExistence type="predicted"/>
<name>X1H098_9ZZZZ</name>
<reference evidence="1" key="1">
    <citation type="journal article" date="2014" name="Front. Microbiol.">
        <title>High frequency of phylogenetically diverse reductive dehalogenase-homologous genes in deep subseafloor sedimentary metagenomes.</title>
        <authorList>
            <person name="Kawai M."/>
            <person name="Futagami T."/>
            <person name="Toyoda A."/>
            <person name="Takaki Y."/>
            <person name="Nishi S."/>
            <person name="Hori S."/>
            <person name="Arai W."/>
            <person name="Tsubouchi T."/>
            <person name="Morono Y."/>
            <person name="Uchiyama I."/>
            <person name="Ito T."/>
            <person name="Fujiyama A."/>
            <person name="Inagaki F."/>
            <person name="Takami H."/>
        </authorList>
    </citation>
    <scope>NUCLEOTIDE SEQUENCE</scope>
    <source>
        <strain evidence="1">Expedition CK06-06</strain>
    </source>
</reference>
<accession>X1H098</accession>
<sequence>VKVIDKKKSPHEILKEGRKIVLGLSNDLKPNVLVIERAFASNNRSFSLLNVFFDEIKAIGKRKKLRVLSFAPSTVKKHIAKDGWAKKKDVARAIAAKYPELKVYLTQDRGWKERFHQNMFDAVALGETALNQK</sequence>
<dbReference type="GO" id="GO:0003676">
    <property type="term" value="F:nucleic acid binding"/>
    <property type="evidence" value="ECO:0007669"/>
    <property type="project" value="InterPro"/>
</dbReference>
<feature type="non-terminal residue" evidence="1">
    <location>
        <position position="1"/>
    </location>
</feature>
<comment type="caution">
    <text evidence="1">The sequence shown here is derived from an EMBL/GenBank/DDBJ whole genome shotgun (WGS) entry which is preliminary data.</text>
</comment>
<dbReference type="SUPFAM" id="SSF53098">
    <property type="entry name" value="Ribonuclease H-like"/>
    <property type="match status" value="1"/>
</dbReference>
<protein>
    <submittedName>
        <fullName evidence="1">Uncharacterized protein</fullName>
    </submittedName>
</protein>
<gene>
    <name evidence="1" type="ORF">S03H2_12695</name>
</gene>
<dbReference type="Gene3D" id="3.30.420.10">
    <property type="entry name" value="Ribonuclease H-like superfamily/Ribonuclease H"/>
    <property type="match status" value="1"/>
</dbReference>
<dbReference type="InterPro" id="IPR036397">
    <property type="entry name" value="RNaseH_sf"/>
</dbReference>
<organism evidence="1">
    <name type="scientific">marine sediment metagenome</name>
    <dbReference type="NCBI Taxonomy" id="412755"/>
    <lineage>
        <taxon>unclassified sequences</taxon>
        <taxon>metagenomes</taxon>
        <taxon>ecological metagenomes</taxon>
    </lineage>
</organism>
<dbReference type="InterPro" id="IPR012337">
    <property type="entry name" value="RNaseH-like_sf"/>
</dbReference>
<evidence type="ECO:0000313" key="1">
    <source>
        <dbReference type="EMBL" id="GAH47289.1"/>
    </source>
</evidence>
<dbReference type="AlphaFoldDB" id="X1H098"/>